<dbReference type="PROSITE" id="PS51419">
    <property type="entry name" value="RAB"/>
    <property type="match status" value="1"/>
</dbReference>
<dbReference type="CDD" id="cd00154">
    <property type="entry name" value="Rab"/>
    <property type="match status" value="1"/>
</dbReference>
<evidence type="ECO:0000313" key="2">
    <source>
        <dbReference type="EMBL" id="OHT11044.1"/>
    </source>
</evidence>
<evidence type="ECO:0000256" key="1">
    <source>
        <dbReference type="ARBA" id="ARBA00022741"/>
    </source>
</evidence>
<dbReference type="VEuPathDB" id="TrichDB:TRFO_19446"/>
<dbReference type="InterPro" id="IPR005225">
    <property type="entry name" value="Small_GTP-bd"/>
</dbReference>
<dbReference type="SUPFAM" id="SSF52540">
    <property type="entry name" value="P-loop containing nucleoside triphosphate hydrolases"/>
    <property type="match status" value="1"/>
</dbReference>
<comment type="caution">
    <text evidence="2">The sequence shown here is derived from an EMBL/GenBank/DDBJ whole genome shotgun (WGS) entry which is preliminary data.</text>
</comment>
<dbReference type="PRINTS" id="PR00449">
    <property type="entry name" value="RASTRNSFRMNG"/>
</dbReference>
<dbReference type="Proteomes" id="UP000179807">
    <property type="component" value="Unassembled WGS sequence"/>
</dbReference>
<dbReference type="InterPro" id="IPR027417">
    <property type="entry name" value="P-loop_NTPase"/>
</dbReference>
<evidence type="ECO:0000313" key="3">
    <source>
        <dbReference type="Proteomes" id="UP000179807"/>
    </source>
</evidence>
<dbReference type="NCBIfam" id="TIGR00231">
    <property type="entry name" value="small_GTP"/>
    <property type="match status" value="1"/>
</dbReference>
<dbReference type="Pfam" id="PF00071">
    <property type="entry name" value="Ras"/>
    <property type="match status" value="1"/>
</dbReference>
<dbReference type="OrthoDB" id="63533at2759"/>
<keyword evidence="3" id="KW-1185">Reference proteome</keyword>
<accession>A0A1J4KMM5</accession>
<dbReference type="RefSeq" id="XP_068364180.1">
    <property type="nucleotide sequence ID" value="XM_068500798.1"/>
</dbReference>
<proteinExistence type="predicted"/>
<protein>
    <submittedName>
        <fullName evidence="2">Small GTP-binding protein</fullName>
    </submittedName>
</protein>
<gene>
    <name evidence="2" type="ORF">TRFO_19446</name>
</gene>
<dbReference type="SMART" id="SM00173">
    <property type="entry name" value="RAS"/>
    <property type="match status" value="1"/>
</dbReference>
<reference evidence="2" key="1">
    <citation type="submission" date="2016-10" db="EMBL/GenBank/DDBJ databases">
        <authorList>
            <person name="Benchimol M."/>
            <person name="Almeida L.G."/>
            <person name="Vasconcelos A.T."/>
            <person name="Perreira-Neves A."/>
            <person name="Rosa I.A."/>
            <person name="Tasca T."/>
            <person name="Bogo M.R."/>
            <person name="de Souza W."/>
        </authorList>
    </citation>
    <scope>NUCLEOTIDE SEQUENCE [LARGE SCALE GENOMIC DNA]</scope>
    <source>
        <strain evidence="2">K</strain>
    </source>
</reference>
<dbReference type="AlphaFoldDB" id="A0A1J4KMM5"/>
<name>A0A1J4KMM5_9EUKA</name>
<dbReference type="SMART" id="SM00175">
    <property type="entry name" value="RAB"/>
    <property type="match status" value="1"/>
</dbReference>
<dbReference type="SMART" id="SM00174">
    <property type="entry name" value="RHO"/>
    <property type="match status" value="1"/>
</dbReference>
<dbReference type="InterPro" id="IPR001806">
    <property type="entry name" value="Small_GTPase"/>
</dbReference>
<keyword evidence="1" id="KW-0547">Nucleotide-binding</keyword>
<dbReference type="SMART" id="SM00176">
    <property type="entry name" value="RAN"/>
    <property type="match status" value="1"/>
</dbReference>
<dbReference type="PANTHER" id="PTHR47978">
    <property type="match status" value="1"/>
</dbReference>
<dbReference type="FunFam" id="3.40.50.300:FF:000808">
    <property type="entry name" value="Small GTP-binding protein, putative"/>
    <property type="match status" value="1"/>
</dbReference>
<dbReference type="GO" id="GO:0003924">
    <property type="term" value="F:GTPase activity"/>
    <property type="evidence" value="ECO:0007669"/>
    <property type="project" value="InterPro"/>
</dbReference>
<dbReference type="EMBL" id="MLAK01000595">
    <property type="protein sequence ID" value="OHT11044.1"/>
    <property type="molecule type" value="Genomic_DNA"/>
</dbReference>
<dbReference type="Gene3D" id="3.40.50.300">
    <property type="entry name" value="P-loop containing nucleotide triphosphate hydrolases"/>
    <property type="match status" value="1"/>
</dbReference>
<organism evidence="2 3">
    <name type="scientific">Tritrichomonas foetus</name>
    <dbReference type="NCBI Taxonomy" id="1144522"/>
    <lineage>
        <taxon>Eukaryota</taxon>
        <taxon>Metamonada</taxon>
        <taxon>Parabasalia</taxon>
        <taxon>Tritrichomonadida</taxon>
        <taxon>Tritrichomonadidae</taxon>
        <taxon>Tritrichomonas</taxon>
    </lineage>
</organism>
<dbReference type="PROSITE" id="PS51421">
    <property type="entry name" value="RAS"/>
    <property type="match status" value="1"/>
</dbReference>
<dbReference type="GeneID" id="94835502"/>
<dbReference type="GO" id="GO:0005525">
    <property type="term" value="F:GTP binding"/>
    <property type="evidence" value="ECO:0007669"/>
    <property type="project" value="InterPro"/>
</dbReference>
<sequence>MKPSHTCTYRLIMIGNSFVGKTALVMRYINKKSQESYDETIGAAFHSFTLNLDNETVNVQIWDTAGQEKYRSSGPVYFRNANAAILVYDSTDRHTFIDLPQWLDTFRETAGQQALITIVGNKIDLDDKIKVDQNEGQQFANENNLSFVATSALTGYNVDYLFQSVVEQIHNDGITPHTNRKKEKLIKIQDGEQKSCC</sequence>